<proteinExistence type="predicted"/>
<organism evidence="1 2">
    <name type="scientific">Loxostege sticticalis</name>
    <name type="common">Beet webworm moth</name>
    <dbReference type="NCBI Taxonomy" id="481309"/>
    <lineage>
        <taxon>Eukaryota</taxon>
        <taxon>Metazoa</taxon>
        <taxon>Ecdysozoa</taxon>
        <taxon>Arthropoda</taxon>
        <taxon>Hexapoda</taxon>
        <taxon>Insecta</taxon>
        <taxon>Pterygota</taxon>
        <taxon>Neoptera</taxon>
        <taxon>Endopterygota</taxon>
        <taxon>Lepidoptera</taxon>
        <taxon>Glossata</taxon>
        <taxon>Ditrysia</taxon>
        <taxon>Pyraloidea</taxon>
        <taxon>Crambidae</taxon>
        <taxon>Pyraustinae</taxon>
        <taxon>Loxostege</taxon>
    </lineage>
</organism>
<protein>
    <recommendedName>
        <fullName evidence="3">Reverse transcriptase domain-containing protein</fullName>
    </recommendedName>
</protein>
<sequence>MYDNKFSHETTFDQFLPCNVDEISKIIDDLDSNTSTGLDGISTKAIKCLKNIIIDRLTNCINTCLTRGVFPDTLKVAKVTPIYKSGCKTDPSNYRPVSVLPFGFRSQSNTLAAAVDLITNIKINIDQKSLALGIFIDLKKARQVVKIDDFTSSSQNMYYGIAQGSIIGPLMFLIYINNINKIGLEGQLTLYADDTSAITNLMSLQRLQNKLIKVLFHYPYLTPTNKLYEKTGLLKIKQLYHYYTCILLIKPRTGYGRKTILFEGAQLYNKLPNNIKECDSIQMYKNTLKKHVKNSQNYSHFLIVFKTLLKYLFCKPRVSPLLININLDTVSVVCRTEPTDSSSSAQQISDSSRVAEEPAARCRRRHRAPVPSPAVIRFSYNLPIITIIFYFYTIPGKLMVTEILKCSRTHYFLSRVTN</sequence>
<dbReference type="EMBL" id="JBEUOH010000009">
    <property type="protein sequence ID" value="KAL0883482.1"/>
    <property type="molecule type" value="Genomic_DNA"/>
</dbReference>
<dbReference type="PANTHER" id="PTHR19446">
    <property type="entry name" value="REVERSE TRANSCRIPTASES"/>
    <property type="match status" value="1"/>
</dbReference>
<keyword evidence="2" id="KW-1185">Reference proteome</keyword>
<evidence type="ECO:0000313" key="1">
    <source>
        <dbReference type="EMBL" id="KAL0883482.1"/>
    </source>
</evidence>
<name>A0ABR3I3U7_LOXSC</name>
<gene>
    <name evidence="1" type="ORF">ABMA27_016850</name>
</gene>
<dbReference type="Proteomes" id="UP001549920">
    <property type="component" value="Unassembled WGS sequence"/>
</dbReference>
<comment type="caution">
    <text evidence="1">The sequence shown here is derived from an EMBL/GenBank/DDBJ whole genome shotgun (WGS) entry which is preliminary data.</text>
</comment>
<evidence type="ECO:0000313" key="2">
    <source>
        <dbReference type="Proteomes" id="UP001549920"/>
    </source>
</evidence>
<reference evidence="1 2" key="1">
    <citation type="submission" date="2024-06" db="EMBL/GenBank/DDBJ databases">
        <title>A chromosome-level genome assembly of beet webworm, Loxostege sticticalis.</title>
        <authorList>
            <person name="Zhang Y."/>
        </authorList>
    </citation>
    <scope>NUCLEOTIDE SEQUENCE [LARGE SCALE GENOMIC DNA]</scope>
    <source>
        <strain evidence="1">AQ026</strain>
        <tissue evidence="1">Whole body</tissue>
    </source>
</reference>
<accession>A0ABR3I3U7</accession>
<evidence type="ECO:0008006" key="3">
    <source>
        <dbReference type="Google" id="ProtNLM"/>
    </source>
</evidence>